<dbReference type="GO" id="GO:0006281">
    <property type="term" value="P:DNA repair"/>
    <property type="evidence" value="ECO:0007669"/>
    <property type="project" value="InterPro"/>
</dbReference>
<organism evidence="3 4">
    <name type="scientific">Trifolium subterraneum</name>
    <name type="common">Subterranean clover</name>
    <dbReference type="NCBI Taxonomy" id="3900"/>
    <lineage>
        <taxon>Eukaryota</taxon>
        <taxon>Viridiplantae</taxon>
        <taxon>Streptophyta</taxon>
        <taxon>Embryophyta</taxon>
        <taxon>Tracheophyta</taxon>
        <taxon>Spermatophyta</taxon>
        <taxon>Magnoliopsida</taxon>
        <taxon>eudicotyledons</taxon>
        <taxon>Gunneridae</taxon>
        <taxon>Pentapetalae</taxon>
        <taxon>rosids</taxon>
        <taxon>fabids</taxon>
        <taxon>Fabales</taxon>
        <taxon>Fabaceae</taxon>
        <taxon>Papilionoideae</taxon>
        <taxon>50 kb inversion clade</taxon>
        <taxon>NPAAA clade</taxon>
        <taxon>Hologalegina</taxon>
        <taxon>IRL clade</taxon>
        <taxon>Trifolieae</taxon>
        <taxon>Trifolium</taxon>
    </lineage>
</organism>
<dbReference type="InterPro" id="IPR012308">
    <property type="entry name" value="DNA_ligase_ATP-dep_N"/>
</dbReference>
<gene>
    <name evidence="3" type="ORF">TSUD_178080</name>
</gene>
<evidence type="ECO:0000313" key="4">
    <source>
        <dbReference type="Proteomes" id="UP000242715"/>
    </source>
</evidence>
<protein>
    <recommendedName>
        <fullName evidence="2">DNA ligase ATP-dependent N-terminal domain-containing protein</fullName>
    </recommendedName>
</protein>
<dbReference type="Proteomes" id="UP000242715">
    <property type="component" value="Unassembled WGS sequence"/>
</dbReference>
<dbReference type="GO" id="GO:0003910">
    <property type="term" value="F:DNA ligase (ATP) activity"/>
    <property type="evidence" value="ECO:0007669"/>
    <property type="project" value="InterPro"/>
</dbReference>
<dbReference type="GO" id="GO:0003677">
    <property type="term" value="F:DNA binding"/>
    <property type="evidence" value="ECO:0007669"/>
    <property type="project" value="InterPro"/>
</dbReference>
<name>A0A2Z6MGG5_TRISU</name>
<feature type="domain" description="DNA ligase ATP-dependent N-terminal" evidence="2">
    <location>
        <begin position="68"/>
        <end position="119"/>
    </location>
</feature>
<dbReference type="EMBL" id="DF973167">
    <property type="protein sequence ID" value="GAU17178.1"/>
    <property type="molecule type" value="Genomic_DNA"/>
</dbReference>
<evidence type="ECO:0000259" key="2">
    <source>
        <dbReference type="Pfam" id="PF04675"/>
    </source>
</evidence>
<dbReference type="Gene3D" id="1.10.3260.10">
    <property type="entry name" value="DNA ligase, ATP-dependent, N-terminal domain"/>
    <property type="match status" value="1"/>
</dbReference>
<sequence>MSTPSLSVFDVLMSSAHAAAKKKHLPPSSSPSPCPLPPQKPFIFFHADGQGSTAEEETTEFRLFAGRKESGKESQGKKMSRIMTLLVDSTDCEPRYIICLLQEKLRLGYDEQTLLAALSQAALYTEEHSKPPPEIHSPLQEVI</sequence>
<keyword evidence="4" id="KW-1185">Reference proteome</keyword>
<evidence type="ECO:0000313" key="3">
    <source>
        <dbReference type="EMBL" id="GAU17178.1"/>
    </source>
</evidence>
<dbReference type="AlphaFoldDB" id="A0A2Z6MGG5"/>
<accession>A0A2Z6MGG5</accession>
<reference evidence="4" key="1">
    <citation type="journal article" date="2017" name="Front. Plant Sci.">
        <title>Climate Clever Clovers: New Paradigm to Reduce the Environmental Footprint of Ruminants by Breeding Low Methanogenic Forages Utilizing Haplotype Variation.</title>
        <authorList>
            <person name="Kaur P."/>
            <person name="Appels R."/>
            <person name="Bayer P.E."/>
            <person name="Keeble-Gagnere G."/>
            <person name="Wang J."/>
            <person name="Hirakawa H."/>
            <person name="Shirasawa K."/>
            <person name="Vercoe P."/>
            <person name="Stefanova K."/>
            <person name="Durmic Z."/>
            <person name="Nichols P."/>
            <person name="Revell C."/>
            <person name="Isobe S.N."/>
            <person name="Edwards D."/>
            <person name="Erskine W."/>
        </authorList>
    </citation>
    <scope>NUCLEOTIDE SEQUENCE [LARGE SCALE GENOMIC DNA]</scope>
    <source>
        <strain evidence="4">cv. Daliak</strain>
    </source>
</reference>
<dbReference type="SUPFAM" id="SSF117018">
    <property type="entry name" value="ATP-dependent DNA ligase DNA-binding domain"/>
    <property type="match status" value="1"/>
</dbReference>
<dbReference type="OrthoDB" id="206088at2759"/>
<dbReference type="GO" id="GO:0006310">
    <property type="term" value="P:DNA recombination"/>
    <property type="evidence" value="ECO:0007669"/>
    <property type="project" value="InterPro"/>
</dbReference>
<proteinExistence type="predicted"/>
<evidence type="ECO:0000256" key="1">
    <source>
        <dbReference type="ARBA" id="ARBA00022598"/>
    </source>
</evidence>
<dbReference type="Pfam" id="PF04675">
    <property type="entry name" value="DNA_ligase_A_N"/>
    <property type="match status" value="1"/>
</dbReference>
<keyword evidence="1" id="KW-0436">Ligase</keyword>
<dbReference type="InterPro" id="IPR036599">
    <property type="entry name" value="DNA_ligase_N_sf"/>
</dbReference>